<dbReference type="InterPro" id="IPR002545">
    <property type="entry name" value="CheW-lke_dom"/>
</dbReference>
<dbReference type="PANTHER" id="PTHR22617">
    <property type="entry name" value="CHEMOTAXIS SENSOR HISTIDINE KINASE-RELATED"/>
    <property type="match status" value="1"/>
</dbReference>
<dbReference type="EMBL" id="PFFQ01000048">
    <property type="protein sequence ID" value="PIW15659.1"/>
    <property type="molecule type" value="Genomic_DNA"/>
</dbReference>
<dbReference type="Gene3D" id="2.30.30.40">
    <property type="entry name" value="SH3 Domains"/>
    <property type="match status" value="1"/>
</dbReference>
<dbReference type="GO" id="GO:0005829">
    <property type="term" value="C:cytosol"/>
    <property type="evidence" value="ECO:0007669"/>
    <property type="project" value="TreeGrafter"/>
</dbReference>
<evidence type="ECO:0000313" key="2">
    <source>
        <dbReference type="EMBL" id="PIW15659.1"/>
    </source>
</evidence>
<dbReference type="Pfam" id="PF01584">
    <property type="entry name" value="CheW"/>
    <property type="match status" value="1"/>
</dbReference>
<reference evidence="2 3" key="1">
    <citation type="submission" date="2017-09" db="EMBL/GenBank/DDBJ databases">
        <title>Depth-based differentiation of microbial function through sediment-hosted aquifers and enrichment of novel symbionts in the deep terrestrial subsurface.</title>
        <authorList>
            <person name="Probst A.J."/>
            <person name="Ladd B."/>
            <person name="Jarett J.K."/>
            <person name="Geller-Mcgrath D.E."/>
            <person name="Sieber C.M."/>
            <person name="Emerson J.B."/>
            <person name="Anantharaman K."/>
            <person name="Thomas B.C."/>
            <person name="Malmstrom R."/>
            <person name="Stieglmeier M."/>
            <person name="Klingl A."/>
            <person name="Woyke T."/>
            <person name="Ryan C.M."/>
            <person name="Banfield J.F."/>
        </authorList>
    </citation>
    <scope>NUCLEOTIDE SEQUENCE [LARGE SCALE GENOMIC DNA]</scope>
    <source>
        <strain evidence="2">CG17_big_fil_post_rev_8_21_14_2_50_48_46</strain>
    </source>
</reference>
<dbReference type="Gene3D" id="2.40.50.180">
    <property type="entry name" value="CheA-289, Domain 4"/>
    <property type="match status" value="1"/>
</dbReference>
<dbReference type="PROSITE" id="PS50851">
    <property type="entry name" value="CHEW"/>
    <property type="match status" value="1"/>
</dbReference>
<feature type="domain" description="CheW-like" evidence="1">
    <location>
        <begin position="15"/>
        <end position="156"/>
    </location>
</feature>
<dbReference type="InterPro" id="IPR036061">
    <property type="entry name" value="CheW-like_dom_sf"/>
</dbReference>
<dbReference type="SMART" id="SM00260">
    <property type="entry name" value="CheW"/>
    <property type="match status" value="1"/>
</dbReference>
<comment type="caution">
    <text evidence="2">The sequence shown here is derived from an EMBL/GenBank/DDBJ whole genome shotgun (WGS) entry which is preliminary data.</text>
</comment>
<name>A0A2M7G1P3_9BACT</name>
<dbReference type="CDD" id="cd00732">
    <property type="entry name" value="CheW"/>
    <property type="match status" value="1"/>
</dbReference>
<dbReference type="GO" id="GO:0006935">
    <property type="term" value="P:chemotaxis"/>
    <property type="evidence" value="ECO:0007669"/>
    <property type="project" value="InterPro"/>
</dbReference>
<gene>
    <name evidence="2" type="ORF">COW36_16345</name>
</gene>
<dbReference type="PANTHER" id="PTHR22617:SF23">
    <property type="entry name" value="CHEMOTAXIS PROTEIN CHEW"/>
    <property type="match status" value="1"/>
</dbReference>
<sequence>MDEFDLYEDDDINIDDTYLTFSIDLEEYAICVSYVTEIVRMQKIIEMPDVPAYIKGVINLRGKIVPVMDIRKRFNLPSLEYSDRTVIIVLEIEGVLTGIAVDRVNDVTELPAQAIEPPPHFARESETHSLIKGMGKSGEHVYILLDIEPMLQNGKIQSKSADLISY</sequence>
<dbReference type="AlphaFoldDB" id="A0A2M7G1P3"/>
<dbReference type="InterPro" id="IPR039315">
    <property type="entry name" value="CheW"/>
</dbReference>
<accession>A0A2M7G1P3</accession>
<dbReference type="Proteomes" id="UP000231019">
    <property type="component" value="Unassembled WGS sequence"/>
</dbReference>
<protein>
    <submittedName>
        <fullName evidence="2">Chemotaxis protein CheW</fullName>
    </submittedName>
</protein>
<proteinExistence type="predicted"/>
<evidence type="ECO:0000259" key="1">
    <source>
        <dbReference type="PROSITE" id="PS50851"/>
    </source>
</evidence>
<dbReference type="GO" id="GO:0007165">
    <property type="term" value="P:signal transduction"/>
    <property type="evidence" value="ECO:0007669"/>
    <property type="project" value="InterPro"/>
</dbReference>
<organism evidence="2 3">
    <name type="scientific">bacterium (Candidatus Blackallbacteria) CG17_big_fil_post_rev_8_21_14_2_50_48_46</name>
    <dbReference type="NCBI Taxonomy" id="2014261"/>
    <lineage>
        <taxon>Bacteria</taxon>
        <taxon>Candidatus Blackallbacteria</taxon>
    </lineage>
</organism>
<evidence type="ECO:0000313" key="3">
    <source>
        <dbReference type="Proteomes" id="UP000231019"/>
    </source>
</evidence>
<dbReference type="SUPFAM" id="SSF50341">
    <property type="entry name" value="CheW-like"/>
    <property type="match status" value="1"/>
</dbReference>